<reference evidence="4" key="1">
    <citation type="submission" date="2016-06" db="EMBL/GenBank/DDBJ databases">
        <authorList>
            <person name="Cuomo C."/>
            <person name="Litvintseva A."/>
            <person name="Heitman J."/>
            <person name="Chen Y."/>
            <person name="Sun S."/>
            <person name="Springer D."/>
            <person name="Dromer F."/>
            <person name="Young S."/>
            <person name="Zeng Q."/>
            <person name="Chapman S."/>
            <person name="Gujja S."/>
            <person name="Saif S."/>
            <person name="Birren B."/>
        </authorList>
    </citation>
    <scope>NUCLEOTIDE SEQUENCE</scope>
    <source>
        <strain evidence="4">CBS 7841</strain>
    </source>
</reference>
<evidence type="ECO:0000313" key="4">
    <source>
        <dbReference type="EMBL" id="WVN85723.1"/>
    </source>
</evidence>
<keyword evidence="5" id="KW-1185">Reference proteome</keyword>
<keyword evidence="2" id="KW-1133">Transmembrane helix</keyword>
<dbReference type="EMBL" id="CP143784">
    <property type="protein sequence ID" value="WVN85723.1"/>
    <property type="molecule type" value="Genomic_DNA"/>
</dbReference>
<dbReference type="Proteomes" id="UP000094043">
    <property type="component" value="Chromosome 1"/>
</dbReference>
<feature type="transmembrane region" description="Helical" evidence="2">
    <location>
        <begin position="6"/>
        <end position="26"/>
    </location>
</feature>
<name>A0AAJ8LYQ2_9TREE</name>
<evidence type="ECO:0000256" key="2">
    <source>
        <dbReference type="SAM" id="Phobius"/>
    </source>
</evidence>
<dbReference type="GO" id="GO:0016020">
    <property type="term" value="C:membrane"/>
    <property type="evidence" value="ECO:0007669"/>
    <property type="project" value="InterPro"/>
</dbReference>
<feature type="region of interest" description="Disordered" evidence="1">
    <location>
        <begin position="1111"/>
        <end position="1137"/>
    </location>
</feature>
<dbReference type="GO" id="GO:0006113">
    <property type="term" value="P:fermentation"/>
    <property type="evidence" value="ECO:0007669"/>
    <property type="project" value="InterPro"/>
</dbReference>
<feature type="compositionally biased region" description="Basic and acidic residues" evidence="1">
    <location>
        <begin position="185"/>
        <end position="196"/>
    </location>
</feature>
<dbReference type="PANTHER" id="PTHR32085:SF3">
    <property type="entry name" value="PROTEIN CSF1"/>
    <property type="match status" value="1"/>
</dbReference>
<feature type="region of interest" description="Disordered" evidence="1">
    <location>
        <begin position="178"/>
        <end position="209"/>
    </location>
</feature>
<dbReference type="PANTHER" id="PTHR32085">
    <property type="entry name" value="PROTEIN CSF1"/>
    <property type="match status" value="1"/>
</dbReference>
<dbReference type="InterPro" id="IPR048636">
    <property type="entry name" value="Csf1_N"/>
</dbReference>
<reference evidence="4" key="3">
    <citation type="submission" date="2024-01" db="EMBL/GenBank/DDBJ databases">
        <authorList>
            <person name="Coelho M.A."/>
            <person name="David-Palma M."/>
            <person name="Shea T."/>
            <person name="Sun S."/>
            <person name="Cuomo C.A."/>
            <person name="Heitman J."/>
        </authorList>
    </citation>
    <scope>NUCLEOTIDE SEQUENCE</scope>
    <source>
        <strain evidence="4">CBS 7841</strain>
    </source>
</reference>
<gene>
    <name evidence="4" type="ORF">L203_100874</name>
</gene>
<proteinExistence type="predicted"/>
<evidence type="ECO:0000259" key="3">
    <source>
        <dbReference type="Pfam" id="PF21678"/>
    </source>
</evidence>
<reference evidence="4" key="2">
    <citation type="journal article" date="2022" name="Elife">
        <title>Obligate sexual reproduction of a homothallic fungus closely related to the Cryptococcus pathogenic species complex.</title>
        <authorList>
            <person name="Passer A.R."/>
            <person name="Clancey S.A."/>
            <person name="Shea T."/>
            <person name="David-Palma M."/>
            <person name="Averette A.F."/>
            <person name="Boekhout T."/>
            <person name="Porcel B.M."/>
            <person name="Nowrousian M."/>
            <person name="Cuomo C.A."/>
            <person name="Sun S."/>
            <person name="Heitman J."/>
            <person name="Coelho M.A."/>
        </authorList>
    </citation>
    <scope>NUCLEOTIDE SEQUENCE</scope>
    <source>
        <strain evidence="4">CBS 7841</strain>
    </source>
</reference>
<organism evidence="4 5">
    <name type="scientific">Cryptococcus depauperatus CBS 7841</name>
    <dbReference type="NCBI Taxonomy" id="1295531"/>
    <lineage>
        <taxon>Eukaryota</taxon>
        <taxon>Fungi</taxon>
        <taxon>Dikarya</taxon>
        <taxon>Basidiomycota</taxon>
        <taxon>Agaricomycotina</taxon>
        <taxon>Tremellomycetes</taxon>
        <taxon>Tremellales</taxon>
        <taxon>Cryptococcaceae</taxon>
        <taxon>Cryptococcus</taxon>
    </lineage>
</organism>
<sequence>MPVNLLLLIELAAVVVGATAFLFYWNRLLASVLTFLIRLYTWRVHRVYITVASLQISPLAGRISFRGAEYHSSNLSIRALNGHITWRYWKIRIRQEVDSQSTNPKRNKLPCRIVVYAKGVECFVYNRTPAYDTIVERMRKHEAGTPNEPNGFEKGSGEYENDMGLRARLKNLARMSTKGSSTKDIVSEHESVDRNNLKPTAHQSSTRLKAANNAPENINWFREALPVEVRLVTGSIVLGSDATPTVLIGDFKRAEGTVETSNSRSILDCYKMTINLNFHEANVLTRTNVDYSGPLLAHGKKIYEELLKRQADLATKSPSVISFFSDFHSLAKRFPFLYNSKFSAPPIPGLPTDKLWKGLARYRLPEDPVMKLSQNQTKGNKEYAKVTSLLEAPELSLTYYADTPGLLPDPEIVPFVDGNDKIGNIDLAPEYGINIVVHRGIVKYGPWADRQRDALQRAFTPTLFFHSEPKPRLKPGDTRVHTNLVLKIILEDDTTLRIPTKESSKDWQYDNRPVNAERRYGWLDVVVGPNSSIVYTQEQIATSTGYESMLVLQLNSLAISSSLIAQLSMAMPTPLEWNALRDWSMDVVFDSPSINLLRDHVTLIADLAKDWSSGIVGGDYHHFVPSHYNFKVTFIDYAFHLYINDYNIVDAPGSRDDNVVVVAATQYRPESSMVPFTVTISDARVDICVPRWDTHRAFGPEVFEAGRIGELTASGSYRYYTVPRPDHQETLNLHLEGNNVKYKALGWVLRRMFCIKDNYFGGFTQFTTIHEFLEKYDHNPASVGDPVKEKYRPGKSDPYMVNITMNVENSLIVMSDEIYNCSSGIALPVPQLQMTIKSVEKFMELFLSAAPTYVVAVPNLNTVYFNGHVPLLSSEEAVFIEGIELKANRLFGPQPTATTYLCLWEIKVPKISAFLKPELVSTLQAVGTATVYTFVDHDNAPDQNYQLKTPPDVTFVKLSVDSALAMLTTKSDAVSLEASFGLALDVSTWGTRSYSSNMTVSLPSLSINLLHRPSRKTWHVISTVTMGGTMDVFNAQSEWQQHVSEQQRFLKEQDSETGRVWFMYQGGQKPNSHHSSSLYLPMPMEDSKEDVIVDNSSSLLPLFHELESEISESQFTSENSSGQETERDSVIQHQVHQKRRQVKILATTQEPFASSSSSIGDESDSVSSLTSITESDSCDEPDVYVEMADALAAKLQHFRLIHSRHKHKYQTGPWEEDTQQYPSDSASKRRNIKSGSLIRLMVKTIQVNLGPELIGTAAQLATALCRRNLSYDKRLDSLLARQMSSVEQSKKEKQAIVIDLYAPAANVQIIGTNSATLVGHLGNVKCNVFKYPSQDERQALDAICSVMSTRITALSPSDRPSLLSDIVNVSLGPDNVPLFHLQVSDIEVGWHRNYSSRIHSRVAQAAIHTITPFFDFGCLFIDAWKSANDKADFSYPNTNPDATMLYQVMKSAISSQRGTYLPSFAYVTPYGLHEQDSQLGNRRQTGWWLLARFRDWLRNVSFEEIEGWSLELNSMENYVVNQLLQVDDTIQGTENLVRQQPFFKSAFKPLCSKNTGNKILGTSMDIFIYADDLCVWHYGKLLSSTATASSFIRVTKASVGCVMATVSADNHLISQINLFGVIKSVDFELHDSILALAHRVLHLPHVMSKQHTKNVSEPIIAKQQQAQQVDSTTTNDLAKLVVVNLQLNGVDANIVGGGLRLHSVVRQFQIIYTSSINPRHGSRVQSVTKESIKATCSLVEFMLLQPIDQPAAITQSSDRVVISLKTEGWGVIIDRSKSIKQRVAEIRGTVGLNLIAVDSRPQLRALYDFVQEWKARELPLYATTIEEMKGATKQWTYIAHNEPNATAPMELNVRIASVHLQIRAAKALWLRWDIGKFFASYLEEKNEKTFGLKVAPQTVSACGSRQVLDSESASLNLPSVIVTGNHRYLNIRSHLFASIHIGLFTSVLQPAALDKLLSLHQKLGEDIVELIQEFRKDVIKTKRKLKSLNLSKEPERVPYDSHVDKALYDIRISGDGIRLGLCADDVPSTILFEAQAVRGRATNQYHQGNGLYWRAKIDHFSLSLGHLGNYAASLHDSDSSSRQRTASMTMDVEIEETPATPVSTSQIIIQVSCVRTVMHVEALSELADLLKSWSSDLYILRDHRAAEVAEVKQRTTKVLKKFESAENVEHSDTSWLANRFLTVEIHGVGIVIPLVDGVVIDEGGHSSVPALLFSIRAISFYNRHNEVARFGLEDMALQFIQKFDQNSAEHYSSKFYDAKNCMLLPSAHSEAQMSSSRNSWQISAHCSASDFKLIVSPDVSEGILKLIDLFENGKRKIDKVEFQYREELARHAQDTLAAKYNDSFMPVSARQSQRILIRMSFTFNSGIVELHRELSETERRTMSTETRKGKNWHDSVVLPTVSAWAEYSSPQSKVSVIHQPDDDGFLLFNFAVHESRNLLRPTILPFFVQLFNRMKSRPNHDRMGSDMNHLLDTLNTSPNNSNNSPFHRPVSHSTARIQVRITLRIDKSELRLSCAPDSNAYADLKWQSGGFLASTTIGGGSKATIAGSISGVTASIRHEFAEGKSCIEAGAKDMAFSIDFDHTNSSGLKSLSIILDSQLSGQFQLEQFSAWLTFAAVWLDDASKIGMPSRPTINGVMLNPSSVQSLPAARTAVAVIIRFRTVDFNAKLGVTNAKLQMAPVVLRTFSDGTKTNVILDLGVTEIKASGDISGEIRSDSLIFKTTRWSFRDSSVKDPTVLSMSIDAGLLSASLSLQELSVITFTLDPAIVTLADDWRGFAEDASAQIILSFAVKAGVFRSIVRLLAIPALVSKFYSVLNTIDSQERMASHRSNTYKTIQLRKSTEPSLMAATFLQTVLKTSGASSSSDTVNTAQTMRFDLGGIDIGLFNAPIADDHRGDFYRFIVGKVEADLKRQVTKDNLPKRDLNLLVSSIEWISSDGVRAAKECKKNEPIHSLIENASVFGRKEIASLPLMTMTMGSIQELSPATLVYDFDLVWGAGDLDIAIMPYFFEQFYKTFNTLIKGLDKEQITKVKRRGDGASSHVKVKPLHGDEAKDGDASTDILTVQPVFRRRLEEQRPLPVPRIRLLGEATGEAMAWIPKINSANAQLPVMVHRFVTSPLENGMSLLLRLYEKQLPNKAG</sequence>
<dbReference type="Pfam" id="PF21678">
    <property type="entry name" value="Csf1_N"/>
    <property type="match status" value="1"/>
</dbReference>
<dbReference type="InterPro" id="IPR029636">
    <property type="entry name" value="Csf1"/>
</dbReference>
<feature type="domain" description="Csf1 N-terminal" evidence="3">
    <location>
        <begin position="21"/>
        <end position="777"/>
    </location>
</feature>
<keyword evidence="2" id="KW-0472">Membrane</keyword>
<feature type="compositionally biased region" description="Polar residues" evidence="1">
    <location>
        <begin position="197"/>
        <end position="207"/>
    </location>
</feature>
<evidence type="ECO:0000313" key="5">
    <source>
        <dbReference type="Proteomes" id="UP000094043"/>
    </source>
</evidence>
<dbReference type="RefSeq" id="XP_066066423.1">
    <property type="nucleotide sequence ID" value="XM_066210326.1"/>
</dbReference>
<accession>A0AAJ8LYQ2</accession>
<dbReference type="KEGG" id="cdep:91085088"/>
<dbReference type="GeneID" id="91085088"/>
<evidence type="ECO:0000256" key="1">
    <source>
        <dbReference type="SAM" id="MobiDB-lite"/>
    </source>
</evidence>
<feature type="compositionally biased region" description="Polar residues" evidence="1">
    <location>
        <begin position="1111"/>
        <end position="1123"/>
    </location>
</feature>
<protein>
    <recommendedName>
        <fullName evidence="3">Csf1 N-terminal domain-containing protein</fullName>
    </recommendedName>
</protein>
<keyword evidence="2" id="KW-0812">Transmembrane</keyword>